<dbReference type="PROSITE" id="PS00211">
    <property type="entry name" value="ABC_TRANSPORTER_1"/>
    <property type="match status" value="1"/>
</dbReference>
<dbReference type="InterPro" id="IPR027417">
    <property type="entry name" value="P-loop_NTPase"/>
</dbReference>
<dbReference type="InterPro" id="IPR003593">
    <property type="entry name" value="AAA+_ATPase"/>
</dbReference>
<dbReference type="InterPro" id="IPR015854">
    <property type="entry name" value="ABC_transpr_LolD-like"/>
</dbReference>
<dbReference type="RefSeq" id="WP_208262657.1">
    <property type="nucleotide sequence ID" value="NZ_JAGEOJ010000026.1"/>
</dbReference>
<gene>
    <name evidence="5" type="ORF">J4573_45690</name>
</gene>
<dbReference type="EMBL" id="JAGEOJ010000026">
    <property type="protein sequence ID" value="MBO2454449.1"/>
    <property type="molecule type" value="Genomic_DNA"/>
</dbReference>
<dbReference type="InterPro" id="IPR003439">
    <property type="entry name" value="ABC_transporter-like_ATP-bd"/>
</dbReference>
<evidence type="ECO:0000313" key="5">
    <source>
        <dbReference type="EMBL" id="MBO2454449.1"/>
    </source>
</evidence>
<dbReference type="Gene3D" id="3.40.50.300">
    <property type="entry name" value="P-loop containing nucleotide triphosphate hydrolases"/>
    <property type="match status" value="1"/>
</dbReference>
<evidence type="ECO:0000256" key="1">
    <source>
        <dbReference type="ARBA" id="ARBA00022448"/>
    </source>
</evidence>
<keyword evidence="2" id="KW-0547">Nucleotide-binding</keyword>
<dbReference type="InterPro" id="IPR017911">
    <property type="entry name" value="MacB-like_ATP-bd"/>
</dbReference>
<sequence length="276" mass="29415">MTEVAERASGNPVTGPDEVLRLEAVRRVYGGSKRGVVALDGVSLGLERGSFTAVMGPSGSGKSTLLHCAAGLERPTSGTVRLDGEDLGSLSERALTRLRRDRIGFVFQAFNLLPALTVVDNVTLPLRLAGRKPERGAVEDVLERVGLADRRGHRPAELSGGQQQRVAIARALVTRPAVIFGDEPTGALDTGNARDVLGLLREVVAEAGRTVVMVTHDPVAAAYADRVVFLSDGRIAGSLNRPTPERVAAWMTRLRNEPVPSANGTAANTETMRELW</sequence>
<keyword evidence="1" id="KW-0813">Transport</keyword>
<dbReference type="SUPFAM" id="SSF52540">
    <property type="entry name" value="P-loop containing nucleoside triphosphate hydrolases"/>
    <property type="match status" value="1"/>
</dbReference>
<dbReference type="PROSITE" id="PS50893">
    <property type="entry name" value="ABC_TRANSPORTER_2"/>
    <property type="match status" value="1"/>
</dbReference>
<comment type="caution">
    <text evidence="5">The sequence shown here is derived from an EMBL/GenBank/DDBJ whole genome shotgun (WGS) entry which is preliminary data.</text>
</comment>
<accession>A0A939T9N1</accession>
<evidence type="ECO:0000259" key="4">
    <source>
        <dbReference type="PROSITE" id="PS50893"/>
    </source>
</evidence>
<keyword evidence="6" id="KW-1185">Reference proteome</keyword>
<dbReference type="PANTHER" id="PTHR24220:SF685">
    <property type="entry name" value="ABC TRANSPORTER RELATED"/>
    <property type="match status" value="1"/>
</dbReference>
<evidence type="ECO:0000256" key="3">
    <source>
        <dbReference type="ARBA" id="ARBA00022840"/>
    </source>
</evidence>
<dbReference type="GO" id="GO:0022857">
    <property type="term" value="F:transmembrane transporter activity"/>
    <property type="evidence" value="ECO:0007669"/>
    <property type="project" value="TreeGrafter"/>
</dbReference>
<proteinExistence type="predicted"/>
<keyword evidence="3 5" id="KW-0067">ATP-binding</keyword>
<evidence type="ECO:0000256" key="2">
    <source>
        <dbReference type="ARBA" id="ARBA00022741"/>
    </source>
</evidence>
<dbReference type="PANTHER" id="PTHR24220">
    <property type="entry name" value="IMPORT ATP-BINDING PROTEIN"/>
    <property type="match status" value="1"/>
</dbReference>
<dbReference type="CDD" id="cd03255">
    <property type="entry name" value="ABC_MJ0796_LolCDE_FtsE"/>
    <property type="match status" value="1"/>
</dbReference>
<dbReference type="SMART" id="SM00382">
    <property type="entry name" value="AAA"/>
    <property type="match status" value="1"/>
</dbReference>
<name>A0A939T9N1_9ACTN</name>
<feature type="domain" description="ABC transporter" evidence="4">
    <location>
        <begin position="20"/>
        <end position="257"/>
    </location>
</feature>
<dbReference type="GO" id="GO:0016887">
    <property type="term" value="F:ATP hydrolysis activity"/>
    <property type="evidence" value="ECO:0007669"/>
    <property type="project" value="InterPro"/>
</dbReference>
<evidence type="ECO:0000313" key="6">
    <source>
        <dbReference type="Proteomes" id="UP000669179"/>
    </source>
</evidence>
<dbReference type="GO" id="GO:0005524">
    <property type="term" value="F:ATP binding"/>
    <property type="evidence" value="ECO:0007669"/>
    <property type="project" value="UniProtKB-KW"/>
</dbReference>
<dbReference type="GO" id="GO:0005886">
    <property type="term" value="C:plasma membrane"/>
    <property type="evidence" value="ECO:0007669"/>
    <property type="project" value="TreeGrafter"/>
</dbReference>
<dbReference type="GO" id="GO:0098796">
    <property type="term" value="C:membrane protein complex"/>
    <property type="evidence" value="ECO:0007669"/>
    <property type="project" value="UniProtKB-ARBA"/>
</dbReference>
<protein>
    <submittedName>
        <fullName evidence="5">ABC transporter ATP-binding protein</fullName>
    </submittedName>
</protein>
<organism evidence="5 6">
    <name type="scientific">Actinomadura barringtoniae</name>
    <dbReference type="NCBI Taxonomy" id="1427535"/>
    <lineage>
        <taxon>Bacteria</taxon>
        <taxon>Bacillati</taxon>
        <taxon>Actinomycetota</taxon>
        <taxon>Actinomycetes</taxon>
        <taxon>Streptosporangiales</taxon>
        <taxon>Thermomonosporaceae</taxon>
        <taxon>Actinomadura</taxon>
    </lineage>
</organism>
<dbReference type="AlphaFoldDB" id="A0A939T9N1"/>
<dbReference type="InterPro" id="IPR017871">
    <property type="entry name" value="ABC_transporter-like_CS"/>
</dbReference>
<reference evidence="5" key="1">
    <citation type="submission" date="2021-03" db="EMBL/GenBank/DDBJ databases">
        <authorList>
            <person name="Kanchanasin P."/>
            <person name="Saeng-In P."/>
            <person name="Phongsopitanun W."/>
            <person name="Yuki M."/>
            <person name="Kudo T."/>
            <person name="Ohkuma M."/>
            <person name="Tanasupawat S."/>
        </authorList>
    </citation>
    <scope>NUCLEOTIDE SEQUENCE</scope>
    <source>
        <strain evidence="5">GKU 128</strain>
    </source>
</reference>
<dbReference type="FunFam" id="3.40.50.300:FF:000032">
    <property type="entry name" value="Export ABC transporter ATP-binding protein"/>
    <property type="match status" value="1"/>
</dbReference>
<dbReference type="Proteomes" id="UP000669179">
    <property type="component" value="Unassembled WGS sequence"/>
</dbReference>
<dbReference type="Pfam" id="PF00005">
    <property type="entry name" value="ABC_tran"/>
    <property type="match status" value="1"/>
</dbReference>